<proteinExistence type="predicted"/>
<feature type="compositionally biased region" description="Basic and acidic residues" evidence="1">
    <location>
        <begin position="81"/>
        <end position="93"/>
    </location>
</feature>
<evidence type="ECO:0000256" key="1">
    <source>
        <dbReference type="SAM" id="MobiDB-lite"/>
    </source>
</evidence>
<feature type="compositionally biased region" description="Basic and acidic residues" evidence="1">
    <location>
        <begin position="360"/>
        <end position="387"/>
    </location>
</feature>
<dbReference type="AlphaFoldDB" id="A0A8H7IRX5"/>
<reference evidence="2" key="1">
    <citation type="submission" date="2016-08" db="EMBL/GenBank/DDBJ databases">
        <authorList>
            <person name="Yan J."/>
        </authorList>
    </citation>
    <scope>NUCLEOTIDE SEQUENCE</scope>
    <source>
        <strain evidence="2">CSS-01s</strain>
    </source>
</reference>
<feature type="region of interest" description="Disordered" evidence="1">
    <location>
        <begin position="356"/>
        <end position="387"/>
    </location>
</feature>
<dbReference type="Proteomes" id="UP000627934">
    <property type="component" value="Unassembled WGS sequence"/>
</dbReference>
<feature type="compositionally biased region" description="Basic and acidic residues" evidence="1">
    <location>
        <begin position="129"/>
        <end position="138"/>
    </location>
</feature>
<feature type="compositionally biased region" description="Basic and acidic residues" evidence="1">
    <location>
        <begin position="47"/>
        <end position="59"/>
    </location>
</feature>
<accession>A0A8H7IRX5</accession>
<evidence type="ECO:0000313" key="2">
    <source>
        <dbReference type="EMBL" id="KAF9630858.1"/>
    </source>
</evidence>
<comment type="caution">
    <text evidence="2">The sequence shown here is derived from an EMBL/GenBank/DDBJ whole genome shotgun (WGS) entry which is preliminary data.</text>
</comment>
<dbReference type="PANTHER" id="PTHR34776">
    <property type="entry name" value="F17F16.3 PROTEIN"/>
    <property type="match status" value="1"/>
</dbReference>
<feature type="compositionally biased region" description="Polar residues" evidence="1">
    <location>
        <begin position="20"/>
        <end position="29"/>
    </location>
</feature>
<organism evidence="2 3">
    <name type="scientific">Lasiodiplodia theobromae</name>
    <dbReference type="NCBI Taxonomy" id="45133"/>
    <lineage>
        <taxon>Eukaryota</taxon>
        <taxon>Fungi</taxon>
        <taxon>Dikarya</taxon>
        <taxon>Ascomycota</taxon>
        <taxon>Pezizomycotina</taxon>
        <taxon>Dothideomycetes</taxon>
        <taxon>Dothideomycetes incertae sedis</taxon>
        <taxon>Botryosphaeriales</taxon>
        <taxon>Botryosphaeriaceae</taxon>
        <taxon>Lasiodiplodia</taxon>
    </lineage>
</organism>
<dbReference type="EMBL" id="MDYX01000041">
    <property type="protein sequence ID" value="KAF9630858.1"/>
    <property type="molecule type" value="Genomic_DNA"/>
</dbReference>
<reference evidence="2" key="2">
    <citation type="journal article" date="2018" name="DNA Res.">
        <title>Comparative genome and transcriptome analyses reveal adaptations to opportunistic infections in woody plant degrading pathogens of Botryosphaeriaceae.</title>
        <authorList>
            <person name="Yan J.Y."/>
            <person name="Zhao W.S."/>
            <person name="Chen Z."/>
            <person name="Xing Q.K."/>
            <person name="Zhang W."/>
            <person name="Chethana K.W.T."/>
            <person name="Xue M.F."/>
            <person name="Xu J.P."/>
            <person name="Phillips A.J.L."/>
            <person name="Wang Y."/>
            <person name="Liu J.H."/>
            <person name="Liu M."/>
            <person name="Zhou Y."/>
            <person name="Jayawardena R.S."/>
            <person name="Manawasinghe I.S."/>
            <person name="Huang J.B."/>
            <person name="Qiao G.H."/>
            <person name="Fu C.Y."/>
            <person name="Guo F.F."/>
            <person name="Dissanayake A.J."/>
            <person name="Peng Y.L."/>
            <person name="Hyde K.D."/>
            <person name="Li X.H."/>
        </authorList>
    </citation>
    <scope>NUCLEOTIDE SEQUENCE</scope>
    <source>
        <strain evidence="2">CSS-01s</strain>
    </source>
</reference>
<feature type="region of interest" description="Disordered" evidence="1">
    <location>
        <begin position="1"/>
        <end position="138"/>
    </location>
</feature>
<protein>
    <recommendedName>
        <fullName evidence="4">BTB domain transcription factor</fullName>
    </recommendedName>
</protein>
<name>A0A8H7IRX5_9PEZI</name>
<sequence>MVSSTRQSARLAEKGDNEPTVEQEQTSPKGTKRKADAASPTKGRGAKKAEPEKKQKTLEETIEGTGAPDDIDMIEAGKAVEGIDKKAESKGEEADQNGKQISDEKEAAKPEGEAPGSTKTGKYPSSGAVKEDTEREQKIPTSIIEKGVIYFFTRKRVGIEDAEGPEDLQRTYFVLRPVPKGTKLEAAPIEDSENNRLFALPKKVFPKSHSDRFMAFAEKGKITIKDLKETFFAGATHETKTQGTREVPPTTPIGEGVYAITDTGRSSHLAYMLTIPTEIGDVQKELGLRNQGSFVMSVKNPERKGPASAQLPQGPNFPKEIIEEFRGLAWVSAKPQYLSYDNVQILLIGEGTDDSFGHALDPKSKDQREGKEEPREELEKLEHEDELRVEHLHGNDTVFDDLKLSKNEFPQVPTTW</sequence>
<feature type="compositionally biased region" description="Basic and acidic residues" evidence="1">
    <location>
        <begin position="101"/>
        <end position="112"/>
    </location>
</feature>
<evidence type="ECO:0008006" key="4">
    <source>
        <dbReference type="Google" id="ProtNLM"/>
    </source>
</evidence>
<dbReference type="PANTHER" id="PTHR34776:SF1">
    <property type="entry name" value="F17F16.3 PROTEIN"/>
    <property type="match status" value="1"/>
</dbReference>
<evidence type="ECO:0000313" key="3">
    <source>
        <dbReference type="Proteomes" id="UP000627934"/>
    </source>
</evidence>
<gene>
    <name evidence="2" type="ORF">BFW01_g1420</name>
</gene>